<dbReference type="InterPro" id="IPR006158">
    <property type="entry name" value="Cobalamin-bd"/>
</dbReference>
<feature type="non-terminal residue" evidence="2">
    <location>
        <position position="53"/>
    </location>
</feature>
<dbReference type="PROSITE" id="PS51332">
    <property type="entry name" value="B12_BINDING"/>
    <property type="match status" value="1"/>
</dbReference>
<dbReference type="EMBL" id="UINC01096466">
    <property type="protein sequence ID" value="SVC53370.1"/>
    <property type="molecule type" value="Genomic_DNA"/>
</dbReference>
<feature type="domain" description="B12-binding" evidence="1">
    <location>
        <begin position="1"/>
        <end position="51"/>
    </location>
</feature>
<accession>A0A382MXY4</accession>
<proteinExistence type="predicted"/>
<organism evidence="2">
    <name type="scientific">marine metagenome</name>
    <dbReference type="NCBI Taxonomy" id="408172"/>
    <lineage>
        <taxon>unclassified sequences</taxon>
        <taxon>metagenomes</taxon>
        <taxon>ecological metagenomes</taxon>
    </lineage>
</organism>
<dbReference type="GO" id="GO:0031419">
    <property type="term" value="F:cobalamin binding"/>
    <property type="evidence" value="ECO:0007669"/>
    <property type="project" value="InterPro"/>
</dbReference>
<sequence>MPETIIIMGGIHATVLPEEGFQKGADIIVRGEGEIPLRILYEAIREEKDWSNT</sequence>
<gene>
    <name evidence="2" type="ORF">METZ01_LOCUS306224</name>
</gene>
<dbReference type="AlphaFoldDB" id="A0A382MXY4"/>
<reference evidence="2" key="1">
    <citation type="submission" date="2018-05" db="EMBL/GenBank/DDBJ databases">
        <authorList>
            <person name="Lanie J.A."/>
            <person name="Ng W.-L."/>
            <person name="Kazmierczak K.M."/>
            <person name="Andrzejewski T.M."/>
            <person name="Davidsen T.M."/>
            <person name="Wayne K.J."/>
            <person name="Tettelin H."/>
            <person name="Glass J.I."/>
            <person name="Rusch D."/>
            <person name="Podicherti R."/>
            <person name="Tsui H.-C.T."/>
            <person name="Winkler M.E."/>
        </authorList>
    </citation>
    <scope>NUCLEOTIDE SEQUENCE</scope>
</reference>
<protein>
    <recommendedName>
        <fullName evidence="1">B12-binding domain-containing protein</fullName>
    </recommendedName>
</protein>
<dbReference type="GO" id="GO:0046872">
    <property type="term" value="F:metal ion binding"/>
    <property type="evidence" value="ECO:0007669"/>
    <property type="project" value="InterPro"/>
</dbReference>
<evidence type="ECO:0000313" key="2">
    <source>
        <dbReference type="EMBL" id="SVC53370.1"/>
    </source>
</evidence>
<name>A0A382MXY4_9ZZZZ</name>
<dbReference type="Gene3D" id="3.40.50.280">
    <property type="entry name" value="Cobalamin-binding domain"/>
    <property type="match status" value="1"/>
</dbReference>
<evidence type="ECO:0000259" key="1">
    <source>
        <dbReference type="PROSITE" id="PS51332"/>
    </source>
</evidence>